<dbReference type="Pfam" id="PF01145">
    <property type="entry name" value="Band_7"/>
    <property type="match status" value="1"/>
</dbReference>
<dbReference type="Gene3D" id="3.30.479.30">
    <property type="entry name" value="Band 7 domain"/>
    <property type="match status" value="1"/>
</dbReference>
<evidence type="ECO:0000256" key="7">
    <source>
        <dbReference type="RuleBase" id="RU366048"/>
    </source>
</evidence>
<comment type="subcellular location">
    <subcellularLocation>
        <location evidence="1">Mitochondrion inner membrane</location>
        <topology evidence="1">Single-pass type II membrane protein</topology>
    </subcellularLocation>
</comment>
<feature type="domain" description="Band 7" evidence="8">
    <location>
        <begin position="36"/>
        <end position="197"/>
    </location>
</feature>
<dbReference type="EMBL" id="CAXHTA020000005">
    <property type="protein sequence ID" value="CAL5221283.1"/>
    <property type="molecule type" value="Genomic_DNA"/>
</dbReference>
<name>A0ABP1FMT6_9CHLO</name>
<sequence>MQNLGRNIKFPQGGGVGRLATTVLIGGAAIYGASQSLFNVEGGHRAIVFNRLTGIKEKVYEEGTHLMIPGFEWPYIYDVRARPNVIQSTSGSRDLQMVNIGLRVLTRPMPAMLPEIYRTLGTDYAERVLPSIIQETLKSVIAQYNASQLLTMREVVSRDIRTLLTARAKYFNLLLDDVSITNLTFSREYTGAVEAKQVAQQESERAKFIVEKAEQEKQTAIVRAQGEAESASLIGQAIQQNPAFLTLRKIEAAREIAGTIATANNRVLLNSESLLLNLDSIAPDLRKHAR</sequence>
<accession>A0ABP1FMT6</accession>
<keyword evidence="5" id="KW-0496">Mitochondrion</keyword>
<evidence type="ECO:0000313" key="9">
    <source>
        <dbReference type="EMBL" id="CAL5221283.1"/>
    </source>
</evidence>
<evidence type="ECO:0000256" key="5">
    <source>
        <dbReference type="ARBA" id="ARBA00023128"/>
    </source>
</evidence>
<reference evidence="9 10" key="1">
    <citation type="submission" date="2024-06" db="EMBL/GenBank/DDBJ databases">
        <authorList>
            <person name="Kraege A."/>
            <person name="Thomma B."/>
        </authorList>
    </citation>
    <scope>NUCLEOTIDE SEQUENCE [LARGE SCALE GENOMIC DNA]</scope>
</reference>
<proteinExistence type="inferred from homology"/>
<organism evidence="9 10">
    <name type="scientific">Coccomyxa viridis</name>
    <dbReference type="NCBI Taxonomy" id="1274662"/>
    <lineage>
        <taxon>Eukaryota</taxon>
        <taxon>Viridiplantae</taxon>
        <taxon>Chlorophyta</taxon>
        <taxon>core chlorophytes</taxon>
        <taxon>Trebouxiophyceae</taxon>
        <taxon>Trebouxiophyceae incertae sedis</taxon>
        <taxon>Coccomyxaceae</taxon>
        <taxon>Coccomyxa</taxon>
    </lineage>
</organism>
<evidence type="ECO:0000259" key="8">
    <source>
        <dbReference type="SMART" id="SM00244"/>
    </source>
</evidence>
<comment type="similarity">
    <text evidence="2 7">Belongs to the prohibitin family.</text>
</comment>
<evidence type="ECO:0000256" key="1">
    <source>
        <dbReference type="ARBA" id="ARBA00004140"/>
    </source>
</evidence>
<evidence type="ECO:0000256" key="2">
    <source>
        <dbReference type="ARBA" id="ARBA00009658"/>
    </source>
</evidence>
<keyword evidence="4 7" id="KW-0999">Mitochondrion inner membrane</keyword>
<dbReference type="CDD" id="cd03401">
    <property type="entry name" value="SPFH_prohibitin"/>
    <property type="match status" value="1"/>
</dbReference>
<dbReference type="InterPro" id="IPR001107">
    <property type="entry name" value="Band_7"/>
</dbReference>
<protein>
    <recommendedName>
        <fullName evidence="7">Prohibitin</fullName>
    </recommendedName>
</protein>
<dbReference type="SUPFAM" id="SSF117892">
    <property type="entry name" value="Band 7/SPFH domain"/>
    <property type="match status" value="1"/>
</dbReference>
<evidence type="ECO:0000256" key="6">
    <source>
        <dbReference type="ARBA" id="ARBA00023136"/>
    </source>
</evidence>
<comment type="caution">
    <text evidence="9">The sequence shown here is derived from an EMBL/GenBank/DDBJ whole genome shotgun (WGS) entry which is preliminary data.</text>
</comment>
<evidence type="ECO:0000256" key="4">
    <source>
        <dbReference type="ARBA" id="ARBA00022792"/>
    </source>
</evidence>
<comment type="subunit">
    <text evidence="3">Component of a prohibitin multimeric complex in mitochondrial membranes.</text>
</comment>
<dbReference type="PRINTS" id="PR00679">
    <property type="entry name" value="PROHIBITIN"/>
</dbReference>
<dbReference type="InterPro" id="IPR036013">
    <property type="entry name" value="Band_7/SPFH_dom_sf"/>
</dbReference>
<dbReference type="InterPro" id="IPR000163">
    <property type="entry name" value="Prohibitin"/>
</dbReference>
<dbReference type="SMART" id="SM00244">
    <property type="entry name" value="PHB"/>
    <property type="match status" value="1"/>
</dbReference>
<evidence type="ECO:0000256" key="3">
    <source>
        <dbReference type="ARBA" id="ARBA00011786"/>
    </source>
</evidence>
<keyword evidence="10" id="KW-1185">Reference proteome</keyword>
<keyword evidence="6" id="KW-0472">Membrane</keyword>
<dbReference type="PANTHER" id="PTHR23222">
    <property type="entry name" value="PROHIBITIN"/>
    <property type="match status" value="1"/>
</dbReference>
<gene>
    <name evidence="9" type="primary">g3446</name>
    <name evidence="9" type="ORF">VP750_LOCUS2942</name>
</gene>
<dbReference type="PANTHER" id="PTHR23222:SF1">
    <property type="entry name" value="PROHIBITIN-2"/>
    <property type="match status" value="1"/>
</dbReference>
<evidence type="ECO:0000313" key="10">
    <source>
        <dbReference type="Proteomes" id="UP001497392"/>
    </source>
</evidence>
<dbReference type="Proteomes" id="UP001497392">
    <property type="component" value="Unassembled WGS sequence"/>
</dbReference>